<accession>A0ABW2GAJ3</accession>
<feature type="compositionally biased region" description="Low complexity" evidence="1">
    <location>
        <begin position="24"/>
        <end position="33"/>
    </location>
</feature>
<evidence type="ECO:0000256" key="1">
    <source>
        <dbReference type="SAM" id="MobiDB-lite"/>
    </source>
</evidence>
<gene>
    <name evidence="2" type="ORF">ACFQMG_33035</name>
</gene>
<reference evidence="3" key="1">
    <citation type="journal article" date="2019" name="Int. J. Syst. Evol. Microbiol.">
        <title>The Global Catalogue of Microorganisms (GCM) 10K type strain sequencing project: providing services to taxonomists for standard genome sequencing and annotation.</title>
        <authorList>
            <consortium name="The Broad Institute Genomics Platform"/>
            <consortium name="The Broad Institute Genome Sequencing Center for Infectious Disease"/>
            <person name="Wu L."/>
            <person name="Ma J."/>
        </authorList>
    </citation>
    <scope>NUCLEOTIDE SEQUENCE [LARGE SCALE GENOMIC DNA]</scope>
    <source>
        <strain evidence="3">CGMCC 1.12859</strain>
    </source>
</reference>
<feature type="compositionally biased region" description="Low complexity" evidence="1">
    <location>
        <begin position="1"/>
        <end position="16"/>
    </location>
</feature>
<evidence type="ECO:0000313" key="2">
    <source>
        <dbReference type="EMBL" id="MFC7184388.1"/>
    </source>
</evidence>
<proteinExistence type="predicted"/>
<dbReference type="RefSeq" id="WP_345706959.1">
    <property type="nucleotide sequence ID" value="NZ_BAABKV010000001.1"/>
</dbReference>
<feature type="region of interest" description="Disordered" evidence="1">
    <location>
        <begin position="1"/>
        <end position="33"/>
    </location>
</feature>
<dbReference type="EMBL" id="JBHTAJ010000099">
    <property type="protein sequence ID" value="MFC7184388.1"/>
    <property type="molecule type" value="Genomic_DNA"/>
</dbReference>
<protein>
    <submittedName>
        <fullName evidence="2">Uncharacterized protein</fullName>
    </submittedName>
</protein>
<name>A0ABW2GAJ3_9ACTN</name>
<dbReference type="Proteomes" id="UP001596435">
    <property type="component" value="Unassembled WGS sequence"/>
</dbReference>
<comment type="caution">
    <text evidence="2">The sequence shown here is derived from an EMBL/GenBank/DDBJ whole genome shotgun (WGS) entry which is preliminary data.</text>
</comment>
<sequence length="73" mass="7161">MTKTAPGTAAPATAAGLVPGQRTPAGPSAAPAAASAPGLLATVLRAFEVARGLPRLRPVAARPQESYGEVDGQ</sequence>
<keyword evidence="3" id="KW-1185">Reference proteome</keyword>
<evidence type="ECO:0000313" key="3">
    <source>
        <dbReference type="Proteomes" id="UP001596435"/>
    </source>
</evidence>
<organism evidence="2 3">
    <name type="scientific">Kitasatospora paranensis</name>
    <dbReference type="NCBI Taxonomy" id="258053"/>
    <lineage>
        <taxon>Bacteria</taxon>
        <taxon>Bacillati</taxon>
        <taxon>Actinomycetota</taxon>
        <taxon>Actinomycetes</taxon>
        <taxon>Kitasatosporales</taxon>
        <taxon>Streptomycetaceae</taxon>
        <taxon>Kitasatospora</taxon>
    </lineage>
</organism>